<dbReference type="InterPro" id="IPR004027">
    <property type="entry name" value="SEC_C_motif"/>
</dbReference>
<keyword evidence="8 15" id="KW-0547">Nucleotide-binding</keyword>
<comment type="cofactor">
    <cofactor evidence="1">
        <name>Zn(2+)</name>
        <dbReference type="ChEBI" id="CHEBI:29105"/>
    </cofactor>
</comment>
<evidence type="ECO:0000256" key="3">
    <source>
        <dbReference type="ARBA" id="ARBA00007650"/>
    </source>
</evidence>
<keyword evidence="10 15" id="KW-0067">ATP-binding</keyword>
<dbReference type="InterPro" id="IPR027417">
    <property type="entry name" value="P-loop_NTPase"/>
</dbReference>
<evidence type="ECO:0000256" key="1">
    <source>
        <dbReference type="ARBA" id="ARBA00001947"/>
    </source>
</evidence>
<comment type="function">
    <text evidence="15">Part of the Sec protein translocase complex. Interacts with the SecYEG preprotein conducting channel. Has a central role in coupling the hydrolysis of ATP to the transfer of proteins into and across the cell membrane, serving as an ATP-driven molecular motor driving the stepwise translocation of polypeptide chains across the membrane.</text>
</comment>
<dbReference type="GO" id="GO:0031522">
    <property type="term" value="C:cell envelope Sec protein transport complex"/>
    <property type="evidence" value="ECO:0007669"/>
    <property type="project" value="TreeGrafter"/>
</dbReference>
<dbReference type="InterPro" id="IPR011130">
    <property type="entry name" value="SecA_preprotein_X-link_dom"/>
</dbReference>
<dbReference type="HAMAP" id="MF_01382">
    <property type="entry name" value="SecA"/>
    <property type="match status" value="1"/>
</dbReference>
<comment type="similarity">
    <text evidence="3 15 16">Belongs to the SecA family.</text>
</comment>
<dbReference type="InterPro" id="IPR044722">
    <property type="entry name" value="SecA_SF2_C"/>
</dbReference>
<evidence type="ECO:0000256" key="10">
    <source>
        <dbReference type="ARBA" id="ARBA00022840"/>
    </source>
</evidence>
<dbReference type="Pfam" id="PF07516">
    <property type="entry name" value="SecA_SW"/>
    <property type="match status" value="1"/>
</dbReference>
<dbReference type="GO" id="GO:0008564">
    <property type="term" value="F:protein-exporting ATPase activity"/>
    <property type="evidence" value="ECO:0007669"/>
    <property type="project" value="UniProtKB-EC"/>
</dbReference>
<dbReference type="EC" id="7.4.2.8" evidence="15"/>
<dbReference type="OrthoDB" id="9805579at2"/>
<dbReference type="Proteomes" id="UP000315343">
    <property type="component" value="Unassembled WGS sequence"/>
</dbReference>
<dbReference type="GO" id="GO:0005524">
    <property type="term" value="F:ATP binding"/>
    <property type="evidence" value="ECO:0007669"/>
    <property type="project" value="UniProtKB-UniRule"/>
</dbReference>
<dbReference type="Pfam" id="PF01043">
    <property type="entry name" value="SecA_PP_bind"/>
    <property type="match status" value="1"/>
</dbReference>
<dbReference type="InterPro" id="IPR011116">
    <property type="entry name" value="SecA_Wing/Scaffold"/>
</dbReference>
<evidence type="ECO:0000256" key="11">
    <source>
        <dbReference type="ARBA" id="ARBA00022927"/>
    </source>
</evidence>
<dbReference type="EMBL" id="VLKH01000016">
    <property type="protein sequence ID" value="TWH76423.1"/>
    <property type="molecule type" value="Genomic_DNA"/>
</dbReference>
<evidence type="ECO:0000259" key="19">
    <source>
        <dbReference type="PROSITE" id="PS51192"/>
    </source>
</evidence>
<feature type="binding site" evidence="15">
    <location>
        <position position="86"/>
    </location>
    <ligand>
        <name>ATP</name>
        <dbReference type="ChEBI" id="CHEBI:30616"/>
    </ligand>
</feature>
<evidence type="ECO:0000256" key="5">
    <source>
        <dbReference type="ARBA" id="ARBA00022475"/>
    </source>
</evidence>
<feature type="binding site" evidence="15">
    <location>
        <position position="516"/>
    </location>
    <ligand>
        <name>ATP</name>
        <dbReference type="ChEBI" id="CHEBI:30616"/>
    </ligand>
</feature>
<dbReference type="InterPro" id="IPR011115">
    <property type="entry name" value="SecA_DEAD"/>
</dbReference>
<dbReference type="CDD" id="cd18803">
    <property type="entry name" value="SF2_C_secA"/>
    <property type="match status" value="1"/>
</dbReference>
<dbReference type="RefSeq" id="WP_145086977.1">
    <property type="nucleotide sequence ID" value="NZ_DAMBUX010000002.1"/>
</dbReference>
<evidence type="ECO:0000259" key="20">
    <source>
        <dbReference type="PROSITE" id="PS51196"/>
    </source>
</evidence>
<dbReference type="SUPFAM" id="SSF81886">
    <property type="entry name" value="Helical scaffold and wing domains of SecA"/>
    <property type="match status" value="1"/>
</dbReference>
<keyword evidence="11 15" id="KW-0653">Protein transport</keyword>
<evidence type="ECO:0000256" key="6">
    <source>
        <dbReference type="ARBA" id="ARBA00022490"/>
    </source>
</evidence>
<feature type="binding site" evidence="15">
    <location>
        <begin position="104"/>
        <end position="108"/>
    </location>
    <ligand>
        <name>ATP</name>
        <dbReference type="ChEBI" id="CHEBI:30616"/>
    </ligand>
</feature>
<dbReference type="Pfam" id="PF21090">
    <property type="entry name" value="P-loop_SecA"/>
    <property type="match status" value="1"/>
</dbReference>
<dbReference type="GO" id="GO:0006605">
    <property type="term" value="P:protein targeting"/>
    <property type="evidence" value="ECO:0007669"/>
    <property type="project" value="UniProtKB-UniRule"/>
</dbReference>
<accession>A0A562IZX3</accession>
<dbReference type="GO" id="GO:0005829">
    <property type="term" value="C:cytosol"/>
    <property type="evidence" value="ECO:0007669"/>
    <property type="project" value="TreeGrafter"/>
</dbReference>
<dbReference type="Pfam" id="PF07517">
    <property type="entry name" value="SecA_DEAD"/>
    <property type="match status" value="1"/>
</dbReference>
<keyword evidence="9" id="KW-0862">Zinc</keyword>
<evidence type="ECO:0000313" key="21">
    <source>
        <dbReference type="EMBL" id="TWH76423.1"/>
    </source>
</evidence>
<dbReference type="NCBIfam" id="NF009538">
    <property type="entry name" value="PRK12904.1"/>
    <property type="match status" value="1"/>
</dbReference>
<dbReference type="GO" id="GO:0017038">
    <property type="term" value="P:protein import"/>
    <property type="evidence" value="ECO:0007669"/>
    <property type="project" value="InterPro"/>
</dbReference>
<dbReference type="Gene3D" id="3.40.50.300">
    <property type="entry name" value="P-loop containing nucleotide triphosphate hydrolases"/>
    <property type="match status" value="2"/>
</dbReference>
<evidence type="ECO:0000256" key="7">
    <source>
        <dbReference type="ARBA" id="ARBA00022723"/>
    </source>
</evidence>
<dbReference type="CDD" id="cd17928">
    <property type="entry name" value="DEXDc_SecA"/>
    <property type="match status" value="1"/>
</dbReference>
<dbReference type="InterPro" id="IPR036266">
    <property type="entry name" value="SecA_Wing/Scaffold_sf"/>
</dbReference>
<dbReference type="SUPFAM" id="SSF81767">
    <property type="entry name" value="Pre-protein crosslinking domain of SecA"/>
    <property type="match status" value="1"/>
</dbReference>
<reference evidence="21 22" key="1">
    <citation type="submission" date="2019-07" db="EMBL/GenBank/DDBJ databases">
        <title>Genomic Encyclopedia of Type Strains, Phase I: the one thousand microbial genomes (KMG-I) project.</title>
        <authorList>
            <person name="Kyrpides N."/>
        </authorList>
    </citation>
    <scope>NUCLEOTIDE SEQUENCE [LARGE SCALE GENOMIC DNA]</scope>
    <source>
        <strain evidence="21 22">DSM 13558</strain>
    </source>
</reference>
<dbReference type="Gene3D" id="3.90.1440.10">
    <property type="entry name" value="SecA, preprotein cross-linking domain"/>
    <property type="match status" value="1"/>
</dbReference>
<comment type="subunit">
    <text evidence="15">Monomer and homodimer. Part of the essential Sec protein translocation apparatus which comprises SecA, SecYEG and auxiliary proteins SecDF. Other proteins may also be involved.</text>
</comment>
<name>A0A562IZX3_9FIRM</name>
<evidence type="ECO:0000256" key="2">
    <source>
        <dbReference type="ARBA" id="ARBA00004170"/>
    </source>
</evidence>
<dbReference type="PRINTS" id="PR00906">
    <property type="entry name" value="SECA"/>
</dbReference>
<dbReference type="SMART" id="SM00958">
    <property type="entry name" value="SecA_PP_bind"/>
    <property type="match status" value="1"/>
</dbReference>
<sequence length="919" mass="104726">MKNFLEKIFGSYSEKEVKRLFPSVDKIMSLEKTMEALTDNELKAKTAEFKQRLANGETKDDILPEAFAVVREAAWRVLGQKHYRVQLIGGMVLHQGRIAEMKTGEGKTLVSTLPVYLNALDGNGVHVITVNDYLAKRDCDWMGKVHNFLGLSVGCIVHGITKEERKRAYQCDITYGTNNEFGFDYLRDNMVIRKEEMVQRDLSYCIIDEVDSILIDEARTPLIISGEGDESTSLYEAANSFVIPLKGKIQLPEEKKSKMDYMMGDVDEDDTVDYIVDEKGKNVTLTARGITKAERFFNISNLADQENMEISHHINQALKAHNTMKRDIDYIVKDGEVLIVDEFTGRIMYGRRYSNGLHQAIEAKERIEVRKESKTLATITFQNYFRMYKKLSGMTGTAKTEEGEFREIYNVDVIEIPTNKDVIRNDMQDVVYKGEAGKFNAVINEIIEKNKTGQPILVGTISIEKSELLSKMLKKQGVKHEVLNAKQHDKEAEIVAQAGRLGSVTIATNMAGRGTDIVLGGNPEFIAKHKMKMKGYSEELISHADGFNDTDDVEIIEARETYKKLLEESKNELKDEQQRVRDAGGLHIIGTERHESRRIDNQLRGRAGRQGDPGSTRFYISLEDDLMRLFAGDKVKGIIETLKMPEDEPLEAGMLTRTIETAQGRVEGRNFEIRKHVLQYDNVMNKQREVIYSERKRVLLGEDLKDYVSKMVDSLIDKGIQMYTTDERYSDNWDIKAYEKYIAETFYMLISFDGEENITKEILKEKARNAVDRHYERQEAEFGAEIFREVERIILLRNVDTKWIDHIDAMDQLRQGIGLRAIGNEDPVRAYQVEGFDMFEEMTASIQEDTVKMLMRVKPQEKVQRKEVAKITGTSGGDLGGTGKPQPVVKKDKKVGRNDPCPCGSGKKYKKCCGANEEE</sequence>
<dbReference type="InterPro" id="IPR014001">
    <property type="entry name" value="Helicase_ATP-bd"/>
</dbReference>
<comment type="caution">
    <text evidence="21">The sequence shown here is derived from an EMBL/GenBank/DDBJ whole genome shotgun (WGS) entry which is preliminary data.</text>
</comment>
<feature type="compositionally biased region" description="Gly residues" evidence="18">
    <location>
        <begin position="874"/>
        <end position="883"/>
    </location>
</feature>
<keyword evidence="14 15" id="KW-0472">Membrane</keyword>
<comment type="catalytic activity">
    <reaction evidence="15">
        <text>ATP + H2O + cellular proteinSide 1 = ADP + phosphate + cellular proteinSide 2.</text>
        <dbReference type="EC" id="7.4.2.8"/>
    </reaction>
</comment>
<dbReference type="PROSITE" id="PS51196">
    <property type="entry name" value="SECA_MOTOR_DEAD"/>
    <property type="match status" value="1"/>
</dbReference>
<dbReference type="InterPro" id="IPR014018">
    <property type="entry name" value="SecA_motor_DEAD"/>
</dbReference>
<evidence type="ECO:0000256" key="12">
    <source>
        <dbReference type="ARBA" id="ARBA00022967"/>
    </source>
</evidence>
<dbReference type="GO" id="GO:0005886">
    <property type="term" value="C:plasma membrane"/>
    <property type="evidence" value="ECO:0007669"/>
    <property type="project" value="UniProtKB-SubCell"/>
</dbReference>
<dbReference type="FunFam" id="3.40.50.300:FF:000113">
    <property type="entry name" value="Preprotein translocase subunit SecA"/>
    <property type="match status" value="1"/>
</dbReference>
<evidence type="ECO:0000313" key="22">
    <source>
        <dbReference type="Proteomes" id="UP000315343"/>
    </source>
</evidence>
<dbReference type="AlphaFoldDB" id="A0A562IZX3"/>
<proteinExistence type="inferred from homology"/>
<keyword evidence="5 15" id="KW-1003">Cell membrane</keyword>
<feature type="domain" description="SecA family profile" evidence="20">
    <location>
        <begin position="2"/>
        <end position="651"/>
    </location>
</feature>
<evidence type="ECO:0000256" key="17">
    <source>
        <dbReference type="SAM" id="Coils"/>
    </source>
</evidence>
<keyword evidence="7" id="KW-0479">Metal-binding</keyword>
<gene>
    <name evidence="15" type="primary">secA</name>
    <name evidence="21" type="ORF">LY60_03597</name>
</gene>
<organism evidence="21 22">
    <name type="scientific">Sedimentibacter saalensis</name>
    <dbReference type="NCBI Taxonomy" id="130788"/>
    <lineage>
        <taxon>Bacteria</taxon>
        <taxon>Bacillati</taxon>
        <taxon>Bacillota</taxon>
        <taxon>Tissierellia</taxon>
        <taxon>Sedimentibacter</taxon>
    </lineage>
</organism>
<feature type="coiled-coil region" evidence="17">
    <location>
        <begin position="559"/>
        <end position="586"/>
    </location>
</feature>
<dbReference type="FunFam" id="3.40.50.300:FF:000334">
    <property type="entry name" value="Protein translocase subunit SecA"/>
    <property type="match status" value="1"/>
</dbReference>
<dbReference type="InterPro" id="IPR036670">
    <property type="entry name" value="SecA_X-link_sf"/>
</dbReference>
<dbReference type="GO" id="GO:0046872">
    <property type="term" value="F:metal ion binding"/>
    <property type="evidence" value="ECO:0007669"/>
    <property type="project" value="UniProtKB-KW"/>
</dbReference>
<feature type="domain" description="Helicase ATP-binding" evidence="19">
    <location>
        <begin position="88"/>
        <end position="226"/>
    </location>
</feature>
<dbReference type="InterPro" id="IPR020937">
    <property type="entry name" value="SecA_CS"/>
</dbReference>
<evidence type="ECO:0000256" key="16">
    <source>
        <dbReference type="RuleBase" id="RU003874"/>
    </source>
</evidence>
<keyword evidence="12 15" id="KW-1278">Translocase</keyword>
<dbReference type="Gene3D" id="1.10.3060.10">
    <property type="entry name" value="Helical scaffold and wing domains of SecA"/>
    <property type="match status" value="1"/>
</dbReference>
<keyword evidence="22" id="KW-1185">Reference proteome</keyword>
<evidence type="ECO:0000256" key="8">
    <source>
        <dbReference type="ARBA" id="ARBA00022741"/>
    </source>
</evidence>
<evidence type="ECO:0000256" key="18">
    <source>
        <dbReference type="SAM" id="MobiDB-lite"/>
    </source>
</evidence>
<dbReference type="PANTHER" id="PTHR30612">
    <property type="entry name" value="SECA INNER MEMBRANE COMPONENT OF SEC PROTEIN SECRETION SYSTEM"/>
    <property type="match status" value="1"/>
</dbReference>
<dbReference type="PANTHER" id="PTHR30612:SF0">
    <property type="entry name" value="CHLOROPLAST PROTEIN-TRANSPORTING ATPASE"/>
    <property type="match status" value="1"/>
</dbReference>
<dbReference type="GO" id="GO:0065002">
    <property type="term" value="P:intracellular protein transmembrane transport"/>
    <property type="evidence" value="ECO:0007669"/>
    <property type="project" value="UniProtKB-UniRule"/>
</dbReference>
<evidence type="ECO:0000256" key="4">
    <source>
        <dbReference type="ARBA" id="ARBA00022448"/>
    </source>
</evidence>
<dbReference type="InterPro" id="IPR000185">
    <property type="entry name" value="SecA"/>
</dbReference>
<dbReference type="Pfam" id="PF02810">
    <property type="entry name" value="SEC-C"/>
    <property type="match status" value="1"/>
</dbReference>
<evidence type="ECO:0000256" key="14">
    <source>
        <dbReference type="ARBA" id="ARBA00023136"/>
    </source>
</evidence>
<keyword evidence="4 15" id="KW-0813">Transport</keyword>
<evidence type="ECO:0000256" key="13">
    <source>
        <dbReference type="ARBA" id="ARBA00023010"/>
    </source>
</evidence>
<protein>
    <recommendedName>
        <fullName evidence="15 16">Protein translocase subunit SecA</fullName>
        <ecNumber evidence="15">7.4.2.8</ecNumber>
    </recommendedName>
</protein>
<comment type="subcellular location">
    <subcellularLocation>
        <location evidence="15">Cell membrane</location>
        <topology evidence="15">Peripheral membrane protein</topology>
        <orientation evidence="15">Cytoplasmic side</orientation>
    </subcellularLocation>
    <subcellularLocation>
        <location evidence="15">Cytoplasm</location>
    </subcellularLocation>
    <subcellularLocation>
        <location evidence="2">Membrane</location>
        <topology evidence="2">Peripheral membrane protein</topology>
    </subcellularLocation>
    <text evidence="15">Distribution is 50-50.</text>
</comment>
<dbReference type="FunFam" id="3.90.1440.10:FF:000002">
    <property type="entry name" value="Protein translocase subunit SecA"/>
    <property type="match status" value="1"/>
</dbReference>
<evidence type="ECO:0000256" key="15">
    <source>
        <dbReference type="HAMAP-Rule" id="MF_01382"/>
    </source>
</evidence>
<feature type="region of interest" description="Disordered" evidence="18">
    <location>
        <begin position="864"/>
        <end position="919"/>
    </location>
</feature>
<dbReference type="SUPFAM" id="SSF52540">
    <property type="entry name" value="P-loop containing nucleoside triphosphate hydrolases"/>
    <property type="match status" value="2"/>
</dbReference>
<dbReference type="GO" id="GO:0043952">
    <property type="term" value="P:protein transport by the Sec complex"/>
    <property type="evidence" value="ECO:0007669"/>
    <property type="project" value="UniProtKB-ARBA"/>
</dbReference>
<dbReference type="PROSITE" id="PS01312">
    <property type="entry name" value="SECA"/>
    <property type="match status" value="1"/>
</dbReference>
<dbReference type="SMART" id="SM00957">
    <property type="entry name" value="SecA_DEAD"/>
    <property type="match status" value="1"/>
</dbReference>
<keyword evidence="17" id="KW-0175">Coiled coil</keyword>
<keyword evidence="13 15" id="KW-0811">Translocation</keyword>
<evidence type="ECO:0000256" key="9">
    <source>
        <dbReference type="ARBA" id="ARBA00022833"/>
    </source>
</evidence>
<dbReference type="PROSITE" id="PS51192">
    <property type="entry name" value="HELICASE_ATP_BIND_1"/>
    <property type="match status" value="1"/>
</dbReference>
<keyword evidence="6 15" id="KW-0963">Cytoplasm</keyword>
<dbReference type="NCBIfam" id="TIGR00963">
    <property type="entry name" value="secA"/>
    <property type="match status" value="1"/>
</dbReference>